<name>A0A0A7I9K9_9BIFI</name>
<organism evidence="3 4">
    <name type="scientific">Bifidobacterium pseudolongum PV8-2</name>
    <dbReference type="NCBI Taxonomy" id="1447715"/>
    <lineage>
        <taxon>Bacteria</taxon>
        <taxon>Bacillati</taxon>
        <taxon>Actinomycetota</taxon>
        <taxon>Actinomycetes</taxon>
        <taxon>Bifidobacteriales</taxon>
        <taxon>Bifidobacteriaceae</taxon>
        <taxon>Bifidobacterium</taxon>
    </lineage>
</organism>
<keyword evidence="4" id="KW-1185">Reference proteome</keyword>
<dbReference type="InterPro" id="IPR036249">
    <property type="entry name" value="Thioredoxin-like_sf"/>
</dbReference>
<evidence type="ECO:0000313" key="4">
    <source>
        <dbReference type="Proteomes" id="UP000030636"/>
    </source>
</evidence>
<dbReference type="OrthoDB" id="9790390at2"/>
<accession>A0A0A7I9K9</accession>
<dbReference type="AlphaFoldDB" id="A0A0A7I9K9"/>
<feature type="domain" description="Thioredoxin" evidence="2">
    <location>
        <begin position="1"/>
        <end position="105"/>
    </location>
</feature>
<dbReference type="EMBL" id="CP007457">
    <property type="protein sequence ID" value="AIZ16756.1"/>
    <property type="molecule type" value="Genomic_DNA"/>
</dbReference>
<dbReference type="SUPFAM" id="SSF52833">
    <property type="entry name" value="Thioredoxin-like"/>
    <property type="match status" value="1"/>
</dbReference>
<dbReference type="PANTHER" id="PTHR46115">
    <property type="entry name" value="THIOREDOXIN-LIKE PROTEIN 1"/>
    <property type="match status" value="1"/>
</dbReference>
<dbReference type="KEGG" id="bpsp:AH67_07415"/>
<gene>
    <name evidence="3" type="ORF">AH67_07415</name>
</gene>
<dbReference type="PRINTS" id="PR00421">
    <property type="entry name" value="THIOREDOXIN"/>
</dbReference>
<keyword evidence="1" id="KW-1015">Disulfide bond</keyword>
<dbReference type="HOGENOM" id="CLU_090389_10_4_11"/>
<evidence type="ECO:0000256" key="1">
    <source>
        <dbReference type="ARBA" id="ARBA00023157"/>
    </source>
</evidence>
<dbReference type="Pfam" id="PF00085">
    <property type="entry name" value="Thioredoxin"/>
    <property type="match status" value="1"/>
</dbReference>
<dbReference type="InterPro" id="IPR013766">
    <property type="entry name" value="Thioredoxin_domain"/>
</dbReference>
<reference evidence="3 4" key="1">
    <citation type="journal article" date="2015" name="Genome Announc.">
        <title>Bifidobacterium pseudolongum Strain PV8-2, Isolated from a Stool Sample of an Anemic Kenyan Infant.</title>
        <authorList>
            <person name="Vazquez-Gutierrez P."/>
            <person name="Lacroix C."/>
            <person name="Chassard C."/>
            <person name="Klumpp J."/>
            <person name="Stevens M.J."/>
            <person name="Jans C."/>
        </authorList>
    </citation>
    <scope>NUCLEOTIDE SEQUENCE [LARGE SCALE GENOMIC DNA]</scope>
    <source>
        <strain evidence="3 4">PV8-2</strain>
    </source>
</reference>
<evidence type="ECO:0000259" key="2">
    <source>
        <dbReference type="PROSITE" id="PS51352"/>
    </source>
</evidence>
<dbReference type="PROSITE" id="PS51352">
    <property type="entry name" value="THIOREDOXIN_2"/>
    <property type="match status" value="1"/>
</dbReference>
<dbReference type="Gene3D" id="3.40.30.10">
    <property type="entry name" value="Glutaredoxin"/>
    <property type="match status" value="1"/>
</dbReference>
<proteinExistence type="predicted"/>
<dbReference type="Proteomes" id="UP000030636">
    <property type="component" value="Chromosome"/>
</dbReference>
<dbReference type="RefSeq" id="WP_022858827.1">
    <property type="nucleotide sequence ID" value="NZ_CP007457.1"/>
</dbReference>
<evidence type="ECO:0000313" key="3">
    <source>
        <dbReference type="EMBL" id="AIZ16756.1"/>
    </source>
</evidence>
<dbReference type="CDD" id="cd02947">
    <property type="entry name" value="TRX_family"/>
    <property type="match status" value="1"/>
</dbReference>
<dbReference type="STRING" id="1447715.AH67_07415"/>
<protein>
    <submittedName>
        <fullName evidence="3">Thioredoxin</fullName>
    </submittedName>
</protein>
<sequence length="133" mass="14597">MAVQEITEETFAQAVQDNTLAFFDFYATWCGPCRAFGPIFDKASEANPDIFFGKIDIDKNQNLANQANVQAVPTLMIVKEGHIIYQEAGALRAPDLDDIIDQAKKLDVAAALAEAEKNGADPHEVLEEEEIQA</sequence>